<keyword evidence="1" id="KW-0732">Signal</keyword>
<dbReference type="Proteomes" id="UP000004995">
    <property type="component" value="Unassembled WGS sequence"/>
</dbReference>
<organism evidence="2 3">
    <name type="scientific">Setaria italica</name>
    <name type="common">Foxtail millet</name>
    <name type="synonym">Panicum italicum</name>
    <dbReference type="NCBI Taxonomy" id="4555"/>
    <lineage>
        <taxon>Eukaryota</taxon>
        <taxon>Viridiplantae</taxon>
        <taxon>Streptophyta</taxon>
        <taxon>Embryophyta</taxon>
        <taxon>Tracheophyta</taxon>
        <taxon>Spermatophyta</taxon>
        <taxon>Magnoliopsida</taxon>
        <taxon>Liliopsida</taxon>
        <taxon>Poales</taxon>
        <taxon>Poaceae</taxon>
        <taxon>PACMAD clade</taxon>
        <taxon>Panicoideae</taxon>
        <taxon>Panicodae</taxon>
        <taxon>Paniceae</taxon>
        <taxon>Cenchrinae</taxon>
        <taxon>Setaria</taxon>
    </lineage>
</organism>
<protein>
    <recommendedName>
        <fullName evidence="4">Secreted protein</fullName>
    </recommendedName>
</protein>
<dbReference type="EMBL" id="AGNK02002494">
    <property type="status" value="NOT_ANNOTATED_CDS"/>
    <property type="molecule type" value="Genomic_DNA"/>
</dbReference>
<proteinExistence type="predicted"/>
<keyword evidence="3" id="KW-1185">Reference proteome</keyword>
<dbReference type="AlphaFoldDB" id="K3Y0H7"/>
<evidence type="ECO:0000313" key="3">
    <source>
        <dbReference type="Proteomes" id="UP000004995"/>
    </source>
</evidence>
<dbReference type="EnsemblPlants" id="KQL10748">
    <property type="protein sequence ID" value="KQL10748"/>
    <property type="gene ID" value="SETIT_007688mg"/>
</dbReference>
<evidence type="ECO:0000313" key="2">
    <source>
        <dbReference type="EnsemblPlants" id="KQL10748"/>
    </source>
</evidence>
<feature type="signal peptide" evidence="1">
    <location>
        <begin position="1"/>
        <end position="15"/>
    </location>
</feature>
<reference evidence="3" key="1">
    <citation type="journal article" date="2012" name="Nat. Biotechnol.">
        <title>Reference genome sequence of the model plant Setaria.</title>
        <authorList>
            <person name="Bennetzen J.L."/>
            <person name="Schmutz J."/>
            <person name="Wang H."/>
            <person name="Percifield R."/>
            <person name="Hawkins J."/>
            <person name="Pontaroli A.C."/>
            <person name="Estep M."/>
            <person name="Feng L."/>
            <person name="Vaughn J.N."/>
            <person name="Grimwood J."/>
            <person name="Jenkins J."/>
            <person name="Barry K."/>
            <person name="Lindquist E."/>
            <person name="Hellsten U."/>
            <person name="Deshpande S."/>
            <person name="Wang X."/>
            <person name="Wu X."/>
            <person name="Mitros T."/>
            <person name="Triplett J."/>
            <person name="Yang X."/>
            <person name="Ye C.Y."/>
            <person name="Mauro-Herrera M."/>
            <person name="Wang L."/>
            <person name="Li P."/>
            <person name="Sharma M."/>
            <person name="Sharma R."/>
            <person name="Ronald P.C."/>
            <person name="Panaud O."/>
            <person name="Kellogg E.A."/>
            <person name="Brutnell T.P."/>
            <person name="Doust A.N."/>
            <person name="Tuskan G.A."/>
            <person name="Rokhsar D."/>
            <person name="Devos K.M."/>
        </authorList>
    </citation>
    <scope>NUCLEOTIDE SEQUENCE [LARGE SCALE GENOMIC DNA]</scope>
    <source>
        <strain evidence="3">cv. Yugu1</strain>
    </source>
</reference>
<sequence length="80" mass="8305">MSALMICSLPQIVAAPTATTLFAGGRRNELQCSQIQGPRVNTISVTGKVSARTTSCVWVLSPLAVVLNPSPLAVLLKGKA</sequence>
<dbReference type="HOGENOM" id="CLU_2594338_0_0_1"/>
<evidence type="ECO:0008006" key="4">
    <source>
        <dbReference type="Google" id="ProtNLM"/>
    </source>
</evidence>
<feature type="chain" id="PRO_5011942667" description="Secreted protein" evidence="1">
    <location>
        <begin position="16"/>
        <end position="80"/>
    </location>
</feature>
<name>K3Y0H7_SETIT</name>
<accession>K3Y0H7</accession>
<reference evidence="2" key="2">
    <citation type="submission" date="2018-08" db="UniProtKB">
        <authorList>
            <consortium name="EnsemblPlants"/>
        </authorList>
    </citation>
    <scope>IDENTIFICATION</scope>
    <source>
        <strain evidence="2">Yugu1</strain>
    </source>
</reference>
<evidence type="ECO:0000256" key="1">
    <source>
        <dbReference type="SAM" id="SignalP"/>
    </source>
</evidence>
<dbReference type="InParanoid" id="K3Y0H7"/>
<dbReference type="Gramene" id="KQL10748">
    <property type="protein sequence ID" value="KQL10748"/>
    <property type="gene ID" value="SETIT_007688mg"/>
</dbReference>